<keyword evidence="1" id="KW-0472">Membrane</keyword>
<reference evidence="2" key="1">
    <citation type="submission" date="2020-11" db="EMBL/GenBank/DDBJ databases">
        <title>Sequencing the genomes of 1000 actinobacteria strains.</title>
        <authorList>
            <person name="Klenk H.-P."/>
        </authorList>
    </citation>
    <scope>NUCLEOTIDE SEQUENCE</scope>
    <source>
        <strain evidence="2">DSM 45356</strain>
    </source>
</reference>
<accession>A0A8J7KKP9</accession>
<dbReference type="EMBL" id="JADOUF010000001">
    <property type="protein sequence ID" value="MBG6138394.1"/>
    <property type="molecule type" value="Genomic_DNA"/>
</dbReference>
<proteinExistence type="predicted"/>
<keyword evidence="1" id="KW-1133">Transmembrane helix</keyword>
<evidence type="ECO:0000313" key="2">
    <source>
        <dbReference type="EMBL" id="MBG6138394.1"/>
    </source>
</evidence>
<gene>
    <name evidence="2" type="ORF">IW245_004588</name>
</gene>
<organism evidence="2 3">
    <name type="scientific">Longispora fulva</name>
    <dbReference type="NCBI Taxonomy" id="619741"/>
    <lineage>
        <taxon>Bacteria</taxon>
        <taxon>Bacillati</taxon>
        <taxon>Actinomycetota</taxon>
        <taxon>Actinomycetes</taxon>
        <taxon>Micromonosporales</taxon>
        <taxon>Micromonosporaceae</taxon>
        <taxon>Longispora</taxon>
    </lineage>
</organism>
<name>A0A8J7KKP9_9ACTN</name>
<evidence type="ECO:0000256" key="1">
    <source>
        <dbReference type="SAM" id="Phobius"/>
    </source>
</evidence>
<protein>
    <submittedName>
        <fullName evidence="2">Uncharacterized protein</fullName>
    </submittedName>
</protein>
<comment type="caution">
    <text evidence="2">The sequence shown here is derived from an EMBL/GenBank/DDBJ whole genome shotgun (WGS) entry which is preliminary data.</text>
</comment>
<feature type="transmembrane region" description="Helical" evidence="1">
    <location>
        <begin position="38"/>
        <end position="57"/>
    </location>
</feature>
<keyword evidence="3" id="KW-1185">Reference proteome</keyword>
<sequence length="104" mass="11167">MMSNSNRQHIRARILSLMGAHTKGDSHPLGPYGRAKRLMVRGLLTLVVGLAFTLIFTNPTINPSNSQPWTFLASLSSLVMIAGLAMVAIGGLRALFNLGGPRQP</sequence>
<evidence type="ECO:0000313" key="3">
    <source>
        <dbReference type="Proteomes" id="UP000622552"/>
    </source>
</evidence>
<dbReference type="AlphaFoldDB" id="A0A8J7KKP9"/>
<keyword evidence="1" id="KW-0812">Transmembrane</keyword>
<dbReference type="Proteomes" id="UP000622552">
    <property type="component" value="Unassembled WGS sequence"/>
</dbReference>
<feature type="transmembrane region" description="Helical" evidence="1">
    <location>
        <begin position="69"/>
        <end position="96"/>
    </location>
</feature>